<evidence type="ECO:0000313" key="3">
    <source>
        <dbReference type="Proteomes" id="UP001219934"/>
    </source>
</evidence>
<feature type="domain" description="Rab-GAP TBC" evidence="1">
    <location>
        <begin position="85"/>
        <end position="306"/>
    </location>
</feature>
<dbReference type="AlphaFoldDB" id="A0AAD6B6J0"/>
<protein>
    <recommendedName>
        <fullName evidence="1">Rab-GAP TBC domain-containing protein</fullName>
    </recommendedName>
</protein>
<accession>A0AAD6B6J0</accession>
<dbReference type="PANTHER" id="PTHR46880">
    <property type="entry name" value="RAS-ASSOCIATING DOMAIN-CONTAINING PROTEIN"/>
    <property type="match status" value="1"/>
</dbReference>
<evidence type="ECO:0000259" key="1">
    <source>
        <dbReference type="PROSITE" id="PS50086"/>
    </source>
</evidence>
<dbReference type="SUPFAM" id="SSF47923">
    <property type="entry name" value="Ypt/Rab-GAP domain of gyp1p"/>
    <property type="match status" value="2"/>
</dbReference>
<evidence type="ECO:0000313" key="2">
    <source>
        <dbReference type="EMBL" id="KAJ4937564.1"/>
    </source>
</evidence>
<dbReference type="InterPro" id="IPR035969">
    <property type="entry name" value="Rab-GAP_TBC_sf"/>
</dbReference>
<dbReference type="Proteomes" id="UP001219934">
    <property type="component" value="Unassembled WGS sequence"/>
</dbReference>
<dbReference type="Pfam" id="PF00566">
    <property type="entry name" value="RabGAP-TBC"/>
    <property type="match status" value="1"/>
</dbReference>
<dbReference type="Gene3D" id="1.10.8.270">
    <property type="entry name" value="putative rabgap domain of human tbc1 domain family member 14 like domains"/>
    <property type="match status" value="1"/>
</dbReference>
<dbReference type="InterPro" id="IPR057456">
    <property type="entry name" value="Znf_C17orf113"/>
</dbReference>
<organism evidence="2 3">
    <name type="scientific">Pogonophryne albipinna</name>
    <dbReference type="NCBI Taxonomy" id="1090488"/>
    <lineage>
        <taxon>Eukaryota</taxon>
        <taxon>Metazoa</taxon>
        <taxon>Chordata</taxon>
        <taxon>Craniata</taxon>
        <taxon>Vertebrata</taxon>
        <taxon>Euteleostomi</taxon>
        <taxon>Actinopterygii</taxon>
        <taxon>Neopterygii</taxon>
        <taxon>Teleostei</taxon>
        <taxon>Neoteleostei</taxon>
        <taxon>Acanthomorphata</taxon>
        <taxon>Eupercaria</taxon>
        <taxon>Perciformes</taxon>
        <taxon>Notothenioidei</taxon>
        <taxon>Pogonophryne</taxon>
    </lineage>
</organism>
<comment type="caution">
    <text evidence="2">The sequence shown here is derived from an EMBL/GenBank/DDBJ whole genome shotgun (WGS) entry which is preliminary data.</text>
</comment>
<dbReference type="SMART" id="SM00164">
    <property type="entry name" value="TBC"/>
    <property type="match status" value="1"/>
</dbReference>
<dbReference type="EMBL" id="JAPTMU010000009">
    <property type="protein sequence ID" value="KAJ4937564.1"/>
    <property type="molecule type" value="Genomic_DNA"/>
</dbReference>
<dbReference type="InterPro" id="IPR000195">
    <property type="entry name" value="Rab-GAP-TBC_dom"/>
</dbReference>
<keyword evidence="3" id="KW-1185">Reference proteome</keyword>
<feature type="non-terminal residue" evidence="2">
    <location>
        <position position="1"/>
    </location>
</feature>
<reference evidence="2" key="1">
    <citation type="submission" date="2022-11" db="EMBL/GenBank/DDBJ databases">
        <title>Chromosome-level genome of Pogonophryne albipinna.</title>
        <authorList>
            <person name="Jo E."/>
        </authorList>
    </citation>
    <scope>NUCLEOTIDE SEQUENCE</scope>
    <source>
        <strain evidence="2">SGF0006</strain>
        <tissue evidence="2">Muscle</tissue>
    </source>
</reference>
<sequence length="778" mass="88927">MRGRNSSNASRRSSTIRRRSENLRFDEFGFVLTKRKDKKRHHRCHDYSYPQLSSVRVKELCELLSYWNGASFLCKSQIERFIRMGIPPSLRGRVWKCLLTIDSLRDTSDFNYQKCLLEVRGPLVDLGVSEYGILSAITTLSETQNDLGLNQQLPCCPELRYSADDITLFRQIALDLQRSFPTHRSLMGDSPEAIEGQAKLFRVLIAYAKYNSQLGEEEAFWAMTALLEKPKYLPQLFDLSLTKVQHQVKVFDQFLKHRKPKLSQHMKTKFPWVRCVDDIMFCEVCREYPSIADQNSKLYEGVTGSTRIETLQSHESSKYHLLCIKRKEVTEKGTGPMFVALKKQAENMDDQLKPMFNTAFYVAKQKLPFRSFVGLIELQEKNGIKMPTQYRNDKGCKAFVLAIAEVEKDGVSEDLKILRSDATKATDFVDIVEKGVDPIYRFYYGSGKRRMEVNAISAVIDEDPVYFSAPCGTRWMASRLRAYKAVIKNYNSVILHMEEASNRKTEEGAKCVGYLKVLKSAKFVDGLHFMVDVLEVLANVSLAFQSNYLFIYDGDVELCEARIKLEGLKHNRGDVYTAYMATCKDGKFDSKNNGHITYRNVPRSDAQLATYGDVQVMNMVTHFKSVLSEEEVTNIPRQWPALKARLKYRQRQPPKEVISDLLTENHPDVKDVLVYIMLTLSPSSAAVERLSAVFRTALTIMELLEPRLMELNDEGAVLPLLLRVPVDVAQYSVLVPALWNTEVQDWELKCINSLVLDESHHGPNAGTTHTHTLHTQSS</sequence>
<proteinExistence type="predicted"/>
<dbReference type="PROSITE" id="PS50086">
    <property type="entry name" value="TBC_RABGAP"/>
    <property type="match status" value="1"/>
</dbReference>
<gene>
    <name evidence="2" type="ORF">JOQ06_002199</name>
</gene>
<name>A0AAD6B6J0_9TELE</name>
<dbReference type="Gene3D" id="1.10.10.750">
    <property type="entry name" value="Ypt/Rab-GAP domain of gyp1p, domain 1"/>
    <property type="match status" value="1"/>
</dbReference>
<dbReference type="Pfam" id="PF25431">
    <property type="entry name" value="zf-C17orf113"/>
    <property type="match status" value="1"/>
</dbReference>
<dbReference type="PANTHER" id="PTHR46880:SF5">
    <property type="entry name" value="DUF4371 DOMAIN-CONTAINING PROTEIN"/>
    <property type="match status" value="1"/>
</dbReference>